<evidence type="ECO:0000256" key="3">
    <source>
        <dbReference type="ARBA" id="ARBA00022908"/>
    </source>
</evidence>
<keyword evidence="5" id="KW-0233">DNA recombination</keyword>
<dbReference type="InterPro" id="IPR010998">
    <property type="entry name" value="Integrase_recombinase_N"/>
</dbReference>
<protein>
    <submittedName>
        <fullName evidence="9">Site-specific integrase</fullName>
    </submittedName>
</protein>
<sequence>MTYDEWYTQYLALYKPNLRAKTLESYGHIHGAVISPLIGGHDLTAITAEDVQRVLLAAARHGPRLAQIAHALLRAVLRRAVRSRLISWSPVDAVDRPAHAPAEGAALSDDEYAAALPVLLEDLPLALAVLAGLRRGEICGLQWGDVDLAAGLIHVRRTRVRCNGRLVTGPPKSAAGVRSVPIGAPLRPVLARAFVLCPDSWVCPYAPEGLSRRWGAIQRTLHLSRRYRLHDLRHTHATILLANSIDVVAVATRLGHSDASTTLKVYAHALRRRDEDAARAAQGLLDRAADDLAEDKTEN</sequence>
<dbReference type="InterPro" id="IPR050090">
    <property type="entry name" value="Tyrosine_recombinase_XerCD"/>
</dbReference>
<evidence type="ECO:0000259" key="7">
    <source>
        <dbReference type="PROSITE" id="PS51898"/>
    </source>
</evidence>
<dbReference type="SUPFAM" id="SSF56349">
    <property type="entry name" value="DNA breaking-rejoining enzymes"/>
    <property type="match status" value="1"/>
</dbReference>
<dbReference type="PANTHER" id="PTHR30349">
    <property type="entry name" value="PHAGE INTEGRASE-RELATED"/>
    <property type="match status" value="1"/>
</dbReference>
<dbReference type="EMBL" id="DVFJ01000008">
    <property type="protein sequence ID" value="HIQ71143.1"/>
    <property type="molecule type" value="Genomic_DNA"/>
</dbReference>
<dbReference type="InterPro" id="IPR011010">
    <property type="entry name" value="DNA_brk_join_enz"/>
</dbReference>
<organism evidence="9 10">
    <name type="scientific">Candidatus Onthenecus intestinigallinarum</name>
    <dbReference type="NCBI Taxonomy" id="2840875"/>
    <lineage>
        <taxon>Bacteria</taxon>
        <taxon>Bacillati</taxon>
        <taxon>Bacillota</taxon>
        <taxon>Clostridia</taxon>
        <taxon>Eubacteriales</taxon>
        <taxon>Candidatus Onthenecus</taxon>
    </lineage>
</organism>
<reference evidence="9" key="2">
    <citation type="journal article" date="2021" name="PeerJ">
        <title>Extensive microbial diversity within the chicken gut microbiome revealed by metagenomics and culture.</title>
        <authorList>
            <person name="Gilroy R."/>
            <person name="Ravi A."/>
            <person name="Getino M."/>
            <person name="Pursley I."/>
            <person name="Horton D.L."/>
            <person name="Alikhan N.F."/>
            <person name="Baker D."/>
            <person name="Gharbi K."/>
            <person name="Hall N."/>
            <person name="Watson M."/>
            <person name="Adriaenssens E.M."/>
            <person name="Foster-Nyarko E."/>
            <person name="Jarju S."/>
            <person name="Secka A."/>
            <person name="Antonio M."/>
            <person name="Oren A."/>
            <person name="Chaudhuri R.R."/>
            <person name="La Ragione R."/>
            <person name="Hildebrand F."/>
            <person name="Pallen M.J."/>
        </authorList>
    </citation>
    <scope>NUCLEOTIDE SEQUENCE</scope>
    <source>
        <strain evidence="9">ChiSxjej2B14-6234</strain>
    </source>
</reference>
<evidence type="ECO:0000256" key="2">
    <source>
        <dbReference type="ARBA" id="ARBA00008857"/>
    </source>
</evidence>
<evidence type="ECO:0000256" key="1">
    <source>
        <dbReference type="ARBA" id="ARBA00003283"/>
    </source>
</evidence>
<dbReference type="InterPro" id="IPR013762">
    <property type="entry name" value="Integrase-like_cat_sf"/>
</dbReference>
<feature type="domain" description="Core-binding (CB)" evidence="8">
    <location>
        <begin position="1"/>
        <end position="81"/>
    </location>
</feature>
<accession>A0A9D0ZB18</accession>
<evidence type="ECO:0000256" key="5">
    <source>
        <dbReference type="ARBA" id="ARBA00023172"/>
    </source>
</evidence>
<name>A0A9D0ZB18_9FIRM</name>
<gene>
    <name evidence="9" type="ORF">IAB73_02895</name>
</gene>
<keyword evidence="4 6" id="KW-0238">DNA-binding</keyword>
<dbReference type="InterPro" id="IPR002104">
    <property type="entry name" value="Integrase_catalytic"/>
</dbReference>
<dbReference type="Pfam" id="PF14659">
    <property type="entry name" value="Phage_int_SAM_3"/>
    <property type="match status" value="1"/>
</dbReference>
<dbReference type="InterPro" id="IPR044068">
    <property type="entry name" value="CB"/>
</dbReference>
<dbReference type="GO" id="GO:0006310">
    <property type="term" value="P:DNA recombination"/>
    <property type="evidence" value="ECO:0007669"/>
    <property type="project" value="UniProtKB-KW"/>
</dbReference>
<dbReference type="GO" id="GO:0003677">
    <property type="term" value="F:DNA binding"/>
    <property type="evidence" value="ECO:0007669"/>
    <property type="project" value="UniProtKB-UniRule"/>
</dbReference>
<dbReference type="CDD" id="cd01189">
    <property type="entry name" value="INT_ICEBs1_C_like"/>
    <property type="match status" value="1"/>
</dbReference>
<dbReference type="Gene3D" id="1.10.150.130">
    <property type="match status" value="1"/>
</dbReference>
<reference evidence="9" key="1">
    <citation type="submission" date="2020-10" db="EMBL/GenBank/DDBJ databases">
        <authorList>
            <person name="Gilroy R."/>
        </authorList>
    </citation>
    <scope>NUCLEOTIDE SEQUENCE</scope>
    <source>
        <strain evidence="9">ChiSxjej2B14-6234</strain>
    </source>
</reference>
<dbReference type="PANTHER" id="PTHR30349:SF64">
    <property type="entry name" value="PROPHAGE INTEGRASE INTD-RELATED"/>
    <property type="match status" value="1"/>
</dbReference>
<keyword evidence="3" id="KW-0229">DNA integration</keyword>
<evidence type="ECO:0000256" key="4">
    <source>
        <dbReference type="ARBA" id="ARBA00023125"/>
    </source>
</evidence>
<evidence type="ECO:0000313" key="9">
    <source>
        <dbReference type="EMBL" id="HIQ71143.1"/>
    </source>
</evidence>
<dbReference type="Proteomes" id="UP000886887">
    <property type="component" value="Unassembled WGS sequence"/>
</dbReference>
<evidence type="ECO:0000259" key="8">
    <source>
        <dbReference type="PROSITE" id="PS51900"/>
    </source>
</evidence>
<comment type="caution">
    <text evidence="9">The sequence shown here is derived from an EMBL/GenBank/DDBJ whole genome shotgun (WGS) entry which is preliminary data.</text>
</comment>
<comment type="function">
    <text evidence="1">Site-specific tyrosine recombinase, which acts by catalyzing the cutting and rejoining of the recombining DNA molecules.</text>
</comment>
<dbReference type="Gene3D" id="1.10.443.10">
    <property type="entry name" value="Intergrase catalytic core"/>
    <property type="match status" value="1"/>
</dbReference>
<proteinExistence type="inferred from homology"/>
<dbReference type="GO" id="GO:0015074">
    <property type="term" value="P:DNA integration"/>
    <property type="evidence" value="ECO:0007669"/>
    <property type="project" value="UniProtKB-KW"/>
</dbReference>
<dbReference type="AlphaFoldDB" id="A0A9D0ZB18"/>
<evidence type="ECO:0000256" key="6">
    <source>
        <dbReference type="PROSITE-ProRule" id="PRU01248"/>
    </source>
</evidence>
<dbReference type="PROSITE" id="PS51898">
    <property type="entry name" value="TYR_RECOMBINASE"/>
    <property type="match status" value="1"/>
</dbReference>
<dbReference type="Pfam" id="PF00589">
    <property type="entry name" value="Phage_integrase"/>
    <property type="match status" value="1"/>
</dbReference>
<evidence type="ECO:0000313" key="10">
    <source>
        <dbReference type="Proteomes" id="UP000886887"/>
    </source>
</evidence>
<comment type="similarity">
    <text evidence="2">Belongs to the 'phage' integrase family.</text>
</comment>
<dbReference type="InterPro" id="IPR004107">
    <property type="entry name" value="Integrase_SAM-like_N"/>
</dbReference>
<dbReference type="PROSITE" id="PS51900">
    <property type="entry name" value="CB"/>
    <property type="match status" value="1"/>
</dbReference>
<feature type="domain" description="Tyr recombinase" evidence="7">
    <location>
        <begin position="102"/>
        <end position="279"/>
    </location>
</feature>